<dbReference type="EMBL" id="OW152834">
    <property type="protein sequence ID" value="CAH2055832.1"/>
    <property type="molecule type" value="Genomic_DNA"/>
</dbReference>
<gene>
    <name evidence="1" type="ORF">IPOD504_LOCUS9140</name>
</gene>
<dbReference type="Proteomes" id="UP000837857">
    <property type="component" value="Chromosome 22"/>
</dbReference>
<keyword evidence="2" id="KW-1185">Reference proteome</keyword>
<accession>A0ABN8IDW8</accession>
<protein>
    <submittedName>
        <fullName evidence="1">Uncharacterized protein</fullName>
    </submittedName>
</protein>
<evidence type="ECO:0000313" key="1">
    <source>
        <dbReference type="EMBL" id="CAH2055832.1"/>
    </source>
</evidence>
<sequence length="75" mass="7974">MAEICADTHAQATLPLWVWRDREALCSIVANEQDKHVSTIARTVAVSSLVGGRSATGRVPCKRGAFANVLSGVSH</sequence>
<evidence type="ECO:0000313" key="2">
    <source>
        <dbReference type="Proteomes" id="UP000837857"/>
    </source>
</evidence>
<name>A0ABN8IDW8_9NEOP</name>
<proteinExistence type="predicted"/>
<reference evidence="1" key="1">
    <citation type="submission" date="2022-03" db="EMBL/GenBank/DDBJ databases">
        <authorList>
            <person name="Martin H S."/>
        </authorList>
    </citation>
    <scope>NUCLEOTIDE SEQUENCE</scope>
</reference>
<organism evidence="1 2">
    <name type="scientific">Iphiclides podalirius</name>
    <name type="common">scarce swallowtail</name>
    <dbReference type="NCBI Taxonomy" id="110791"/>
    <lineage>
        <taxon>Eukaryota</taxon>
        <taxon>Metazoa</taxon>
        <taxon>Ecdysozoa</taxon>
        <taxon>Arthropoda</taxon>
        <taxon>Hexapoda</taxon>
        <taxon>Insecta</taxon>
        <taxon>Pterygota</taxon>
        <taxon>Neoptera</taxon>
        <taxon>Endopterygota</taxon>
        <taxon>Lepidoptera</taxon>
        <taxon>Glossata</taxon>
        <taxon>Ditrysia</taxon>
        <taxon>Papilionoidea</taxon>
        <taxon>Papilionidae</taxon>
        <taxon>Papilioninae</taxon>
        <taxon>Iphiclides</taxon>
    </lineage>
</organism>
<feature type="non-terminal residue" evidence="1">
    <location>
        <position position="1"/>
    </location>
</feature>